<feature type="compositionally biased region" description="Basic and acidic residues" evidence="2">
    <location>
        <begin position="300"/>
        <end position="310"/>
    </location>
</feature>
<evidence type="ECO:0000256" key="1">
    <source>
        <dbReference type="PROSITE-ProRule" id="PRU00175"/>
    </source>
</evidence>
<dbReference type="CDD" id="cd16448">
    <property type="entry name" value="RING-H2"/>
    <property type="match status" value="1"/>
</dbReference>
<sequence length="320" mass="35473">MAANNPPRTVPARSNLVIFDDLRRYFGMKPASRARRPVPRVRCYICQDQTSEIAHPALATLTTANANDPNAAASSSSSEETEPPNSQTGVVLPCGHMFHASCWEPYPATAGFPLLLPHGNSPPLLCPHCRISLVFTTFPEFCVETAHIYDIPETSIPHVRTHIPQTVGEWRKEYLARRSSRRHIPVDEQGNGLPDAEEEQEEEEEEERWTLGRFCNGCRLDRAEGMANCIADIREMTPWDCARERVTGTLAATYFDDEIDLAYPGWEASGGDVNAVRGEPGWQEEMDFVVGNLRKVLRKEGNTWKGEKPGPESQAAGGGG</sequence>
<dbReference type="Gene3D" id="3.30.40.10">
    <property type="entry name" value="Zinc/RING finger domain, C3HC4 (zinc finger)"/>
    <property type="match status" value="1"/>
</dbReference>
<dbReference type="InterPro" id="IPR001841">
    <property type="entry name" value="Znf_RING"/>
</dbReference>
<evidence type="ECO:0000313" key="4">
    <source>
        <dbReference type="EMBL" id="KAK4200970.1"/>
    </source>
</evidence>
<dbReference type="PROSITE" id="PS50089">
    <property type="entry name" value="ZF_RING_2"/>
    <property type="match status" value="1"/>
</dbReference>
<dbReference type="AlphaFoldDB" id="A0AAN6XI36"/>
<evidence type="ECO:0000313" key="5">
    <source>
        <dbReference type="Proteomes" id="UP001303160"/>
    </source>
</evidence>
<reference evidence="4" key="1">
    <citation type="journal article" date="2023" name="Mol. Phylogenet. Evol.">
        <title>Genome-scale phylogeny and comparative genomics of the fungal order Sordariales.</title>
        <authorList>
            <person name="Hensen N."/>
            <person name="Bonometti L."/>
            <person name="Westerberg I."/>
            <person name="Brannstrom I.O."/>
            <person name="Guillou S."/>
            <person name="Cros-Aarteil S."/>
            <person name="Calhoun S."/>
            <person name="Haridas S."/>
            <person name="Kuo A."/>
            <person name="Mondo S."/>
            <person name="Pangilinan J."/>
            <person name="Riley R."/>
            <person name="LaButti K."/>
            <person name="Andreopoulos B."/>
            <person name="Lipzen A."/>
            <person name="Chen C."/>
            <person name="Yan M."/>
            <person name="Daum C."/>
            <person name="Ng V."/>
            <person name="Clum A."/>
            <person name="Steindorff A."/>
            <person name="Ohm R.A."/>
            <person name="Martin F."/>
            <person name="Silar P."/>
            <person name="Natvig D.O."/>
            <person name="Lalanne C."/>
            <person name="Gautier V."/>
            <person name="Ament-Velasquez S.L."/>
            <person name="Kruys A."/>
            <person name="Hutchinson M.I."/>
            <person name="Powell A.J."/>
            <person name="Barry K."/>
            <person name="Miller A.N."/>
            <person name="Grigoriev I.V."/>
            <person name="Debuchy R."/>
            <person name="Gladieux P."/>
            <person name="Hiltunen Thoren M."/>
            <person name="Johannesson H."/>
        </authorList>
    </citation>
    <scope>NUCLEOTIDE SEQUENCE</scope>
    <source>
        <strain evidence="4">CBS 315.58</strain>
    </source>
</reference>
<evidence type="ECO:0000256" key="2">
    <source>
        <dbReference type="SAM" id="MobiDB-lite"/>
    </source>
</evidence>
<organism evidence="4 5">
    <name type="scientific">Triangularia verruculosa</name>
    <dbReference type="NCBI Taxonomy" id="2587418"/>
    <lineage>
        <taxon>Eukaryota</taxon>
        <taxon>Fungi</taxon>
        <taxon>Dikarya</taxon>
        <taxon>Ascomycota</taxon>
        <taxon>Pezizomycotina</taxon>
        <taxon>Sordariomycetes</taxon>
        <taxon>Sordariomycetidae</taxon>
        <taxon>Sordariales</taxon>
        <taxon>Podosporaceae</taxon>
        <taxon>Triangularia</taxon>
    </lineage>
</organism>
<dbReference type="EMBL" id="MU863912">
    <property type="protein sequence ID" value="KAK4200970.1"/>
    <property type="molecule type" value="Genomic_DNA"/>
</dbReference>
<dbReference type="SUPFAM" id="SSF57850">
    <property type="entry name" value="RING/U-box"/>
    <property type="match status" value="1"/>
</dbReference>
<gene>
    <name evidence="4" type="ORF">QBC40DRAFT_325274</name>
</gene>
<dbReference type="Proteomes" id="UP001303160">
    <property type="component" value="Unassembled WGS sequence"/>
</dbReference>
<dbReference type="GO" id="GO:0008270">
    <property type="term" value="F:zinc ion binding"/>
    <property type="evidence" value="ECO:0007669"/>
    <property type="project" value="UniProtKB-KW"/>
</dbReference>
<protein>
    <recommendedName>
        <fullName evidence="3">RING-type domain-containing protein</fullName>
    </recommendedName>
</protein>
<keyword evidence="1" id="KW-0862">Zinc</keyword>
<feature type="region of interest" description="Disordered" evidence="2">
    <location>
        <begin position="67"/>
        <end position="89"/>
    </location>
</feature>
<keyword evidence="1" id="KW-0479">Metal-binding</keyword>
<dbReference type="SMART" id="SM00184">
    <property type="entry name" value="RING"/>
    <property type="match status" value="1"/>
</dbReference>
<proteinExistence type="predicted"/>
<feature type="compositionally biased region" description="Acidic residues" evidence="2">
    <location>
        <begin position="195"/>
        <end position="207"/>
    </location>
</feature>
<keyword evidence="1" id="KW-0863">Zinc-finger</keyword>
<name>A0AAN6XI36_9PEZI</name>
<accession>A0AAN6XI36</accession>
<feature type="domain" description="RING-type" evidence="3">
    <location>
        <begin position="43"/>
        <end position="130"/>
    </location>
</feature>
<dbReference type="InterPro" id="IPR013083">
    <property type="entry name" value="Znf_RING/FYVE/PHD"/>
</dbReference>
<evidence type="ECO:0000259" key="3">
    <source>
        <dbReference type="PROSITE" id="PS50089"/>
    </source>
</evidence>
<keyword evidence="5" id="KW-1185">Reference proteome</keyword>
<feature type="region of interest" description="Disordered" evidence="2">
    <location>
        <begin position="185"/>
        <end position="207"/>
    </location>
</feature>
<feature type="compositionally biased region" description="Low complexity" evidence="2">
    <location>
        <begin position="67"/>
        <end position="86"/>
    </location>
</feature>
<reference evidence="4" key="2">
    <citation type="submission" date="2023-05" db="EMBL/GenBank/DDBJ databases">
        <authorList>
            <consortium name="Lawrence Berkeley National Laboratory"/>
            <person name="Steindorff A."/>
            <person name="Hensen N."/>
            <person name="Bonometti L."/>
            <person name="Westerberg I."/>
            <person name="Brannstrom I.O."/>
            <person name="Guillou S."/>
            <person name="Cros-Aarteil S."/>
            <person name="Calhoun S."/>
            <person name="Haridas S."/>
            <person name="Kuo A."/>
            <person name="Mondo S."/>
            <person name="Pangilinan J."/>
            <person name="Riley R."/>
            <person name="Labutti K."/>
            <person name="Andreopoulos B."/>
            <person name="Lipzen A."/>
            <person name="Chen C."/>
            <person name="Yanf M."/>
            <person name="Daum C."/>
            <person name="Ng V."/>
            <person name="Clum A."/>
            <person name="Ohm R."/>
            <person name="Martin F."/>
            <person name="Silar P."/>
            <person name="Natvig D."/>
            <person name="Lalanne C."/>
            <person name="Gautier V."/>
            <person name="Ament-Velasquez S.L."/>
            <person name="Kruys A."/>
            <person name="Hutchinson M.I."/>
            <person name="Powell A.J."/>
            <person name="Barry K."/>
            <person name="Miller A.N."/>
            <person name="Grigoriev I.V."/>
            <person name="Debuchy R."/>
            <person name="Gladieux P."/>
            <person name="Thoren M.H."/>
            <person name="Johannesson H."/>
        </authorList>
    </citation>
    <scope>NUCLEOTIDE SEQUENCE</scope>
    <source>
        <strain evidence="4">CBS 315.58</strain>
    </source>
</reference>
<feature type="region of interest" description="Disordered" evidence="2">
    <location>
        <begin position="300"/>
        <end position="320"/>
    </location>
</feature>
<comment type="caution">
    <text evidence="4">The sequence shown here is derived from an EMBL/GenBank/DDBJ whole genome shotgun (WGS) entry which is preliminary data.</text>
</comment>